<evidence type="ECO:0000313" key="2">
    <source>
        <dbReference type="Proteomes" id="UP000436088"/>
    </source>
</evidence>
<sequence length="199" mass="22526">MVDYAQLVRQARSEVKQLNGIRLCHSFGGRCYNYTAFQPAIDVLKEVHVFLQANPSEIVTIIIEDYVVSPRGFSKVFDASGQRKFWFLVSRMPKNGGNWPTVDDMVRKNQRLVVFTSKSAKEASEGIAYQWRYMVESQHGDQGMKSGSCSSRRESPRHECEIEVTDLTGNRWANFIAVDFYKRSDGGGAPEAVDMVTVI</sequence>
<dbReference type="InterPro" id="IPR051057">
    <property type="entry name" value="PI-PLC_domain"/>
</dbReference>
<gene>
    <name evidence="1" type="ORF">F3Y22_tig00011761pilonHSYRG00061</name>
</gene>
<organism evidence="1 2">
    <name type="scientific">Hibiscus syriacus</name>
    <name type="common">Rose of Sharon</name>
    <dbReference type="NCBI Taxonomy" id="106335"/>
    <lineage>
        <taxon>Eukaryota</taxon>
        <taxon>Viridiplantae</taxon>
        <taxon>Streptophyta</taxon>
        <taxon>Embryophyta</taxon>
        <taxon>Tracheophyta</taxon>
        <taxon>Spermatophyta</taxon>
        <taxon>Magnoliopsida</taxon>
        <taxon>eudicotyledons</taxon>
        <taxon>Gunneridae</taxon>
        <taxon>Pentapetalae</taxon>
        <taxon>rosids</taxon>
        <taxon>malvids</taxon>
        <taxon>Malvales</taxon>
        <taxon>Malvaceae</taxon>
        <taxon>Malvoideae</taxon>
        <taxon>Hibiscus</taxon>
    </lineage>
</organism>
<reference evidence="1" key="1">
    <citation type="submission" date="2019-09" db="EMBL/GenBank/DDBJ databases">
        <title>Draft genome information of white flower Hibiscus syriacus.</title>
        <authorList>
            <person name="Kim Y.-M."/>
        </authorList>
    </citation>
    <scope>NUCLEOTIDE SEQUENCE [LARGE SCALE GENOMIC DNA]</scope>
    <source>
        <strain evidence="1">YM2019G1</strain>
    </source>
</reference>
<dbReference type="AlphaFoldDB" id="A0A6A3C5Q6"/>
<keyword evidence="2" id="KW-1185">Reference proteome</keyword>
<dbReference type="GO" id="GO:0006629">
    <property type="term" value="P:lipid metabolic process"/>
    <property type="evidence" value="ECO:0007669"/>
    <property type="project" value="InterPro"/>
</dbReference>
<dbReference type="InterPro" id="IPR017946">
    <property type="entry name" value="PLC-like_Pdiesterase_TIM-brl"/>
</dbReference>
<proteinExistence type="predicted"/>
<dbReference type="GO" id="GO:0008081">
    <property type="term" value="F:phosphoric diester hydrolase activity"/>
    <property type="evidence" value="ECO:0007669"/>
    <property type="project" value="InterPro"/>
</dbReference>
<dbReference type="Gene3D" id="3.20.20.190">
    <property type="entry name" value="Phosphatidylinositol (PI) phosphodiesterase"/>
    <property type="match status" value="1"/>
</dbReference>
<dbReference type="SUPFAM" id="SSF51695">
    <property type="entry name" value="PLC-like phosphodiesterases"/>
    <property type="match status" value="1"/>
</dbReference>
<dbReference type="Proteomes" id="UP000436088">
    <property type="component" value="Unassembled WGS sequence"/>
</dbReference>
<comment type="caution">
    <text evidence="1">The sequence shown here is derived from an EMBL/GenBank/DDBJ whole genome shotgun (WGS) entry which is preliminary data.</text>
</comment>
<dbReference type="PANTHER" id="PTHR13593">
    <property type="match status" value="1"/>
</dbReference>
<name>A0A6A3C5Q6_HIBSY</name>
<dbReference type="EMBL" id="VEPZ02000505">
    <property type="protein sequence ID" value="KAE8723737.1"/>
    <property type="molecule type" value="Genomic_DNA"/>
</dbReference>
<dbReference type="PANTHER" id="PTHR13593:SF134">
    <property type="entry name" value="F14J22.5 PROTEIN"/>
    <property type="match status" value="1"/>
</dbReference>
<protein>
    <submittedName>
        <fullName evidence="1">PI-PLC X domain-containing protein</fullName>
    </submittedName>
</protein>
<dbReference type="Pfam" id="PF26178">
    <property type="entry name" value="PI-PLC_cat"/>
    <property type="match status" value="2"/>
</dbReference>
<evidence type="ECO:0000313" key="1">
    <source>
        <dbReference type="EMBL" id="KAE8723737.1"/>
    </source>
</evidence>
<accession>A0A6A3C5Q6</accession>